<organism evidence="1 2">
    <name type="scientific">Mesorhizobium kowhaii</name>
    <dbReference type="NCBI Taxonomy" id="1300272"/>
    <lineage>
        <taxon>Bacteria</taxon>
        <taxon>Pseudomonadati</taxon>
        <taxon>Pseudomonadota</taxon>
        <taxon>Alphaproteobacteria</taxon>
        <taxon>Hyphomicrobiales</taxon>
        <taxon>Phyllobacteriaceae</taxon>
        <taxon>Mesorhizobium</taxon>
    </lineage>
</organism>
<dbReference type="OrthoDB" id="7068969at2"/>
<protein>
    <recommendedName>
        <fullName evidence="3">DNA-binding protein</fullName>
    </recommendedName>
</protein>
<proteinExistence type="predicted"/>
<dbReference type="AlphaFoldDB" id="A0A2W7BTK9"/>
<evidence type="ECO:0000313" key="2">
    <source>
        <dbReference type="Proteomes" id="UP000248616"/>
    </source>
</evidence>
<sequence length="161" mass="18524">MQTYISSNYLFEEKEVGQLDSWTPEGIAKHVDIKHFYSIAMTTSLPPWRPIPSRLAARFLGTSLQGLANWRVRDLGPATEPMRRGQGNRIYYRPDKIAEWLSGGKCSDWQFSALWLQQMGMPLNVISEDAVHDRIAQLEGVKNLFPAVNRLWRDFREVEAS</sequence>
<name>A0A2W7BTK9_9HYPH</name>
<comment type="caution">
    <text evidence="1">The sequence shown here is derived from an EMBL/GenBank/DDBJ whole genome shotgun (WGS) entry which is preliminary data.</text>
</comment>
<evidence type="ECO:0008006" key="3">
    <source>
        <dbReference type="Google" id="ProtNLM"/>
    </source>
</evidence>
<accession>A0A2W7BTK9</accession>
<dbReference type="EMBL" id="MZXV01000076">
    <property type="protein sequence ID" value="PZV34012.1"/>
    <property type="molecule type" value="Genomic_DNA"/>
</dbReference>
<dbReference type="Proteomes" id="UP000248616">
    <property type="component" value="Unassembled WGS sequence"/>
</dbReference>
<keyword evidence="2" id="KW-1185">Reference proteome</keyword>
<evidence type="ECO:0000313" key="1">
    <source>
        <dbReference type="EMBL" id="PZV34012.1"/>
    </source>
</evidence>
<reference evidence="2" key="1">
    <citation type="submission" date="2017-03" db="EMBL/GenBank/DDBJ databases">
        <authorList>
            <person name="Safronova V.I."/>
            <person name="Sazanova A.L."/>
            <person name="Chirak E.R."/>
        </authorList>
    </citation>
    <scope>NUCLEOTIDE SEQUENCE [LARGE SCALE GENOMIC DNA]</scope>
    <source>
        <strain evidence="2">Ach-343</strain>
    </source>
</reference>
<gene>
    <name evidence="1" type="ORF">B5V02_33440</name>
</gene>
<dbReference type="RefSeq" id="WP_111548298.1">
    <property type="nucleotide sequence ID" value="NZ_MZXV01000076.1"/>
</dbReference>